<dbReference type="EMBL" id="QYUM01000003">
    <property type="protein sequence ID" value="RJF90572.1"/>
    <property type="molecule type" value="Genomic_DNA"/>
</dbReference>
<keyword evidence="2" id="KW-0489">Methyltransferase</keyword>
<evidence type="ECO:0000259" key="1">
    <source>
        <dbReference type="Pfam" id="PF13649"/>
    </source>
</evidence>
<organism evidence="2 3">
    <name type="scientific">Sphingomonas cavernae</name>
    <dbReference type="NCBI Taxonomy" id="2320861"/>
    <lineage>
        <taxon>Bacteria</taxon>
        <taxon>Pseudomonadati</taxon>
        <taxon>Pseudomonadota</taxon>
        <taxon>Alphaproteobacteria</taxon>
        <taxon>Sphingomonadales</taxon>
        <taxon>Sphingomonadaceae</taxon>
        <taxon>Sphingomonas</taxon>
    </lineage>
</organism>
<evidence type="ECO:0000313" key="2">
    <source>
        <dbReference type="EMBL" id="RJF90572.1"/>
    </source>
</evidence>
<dbReference type="OrthoDB" id="8201751at2"/>
<dbReference type="Gene3D" id="3.40.50.150">
    <property type="entry name" value="Vaccinia Virus protein VP39"/>
    <property type="match status" value="1"/>
</dbReference>
<dbReference type="InterPro" id="IPR029063">
    <property type="entry name" value="SAM-dependent_MTases_sf"/>
</dbReference>
<keyword evidence="3" id="KW-1185">Reference proteome</keyword>
<evidence type="ECO:0000313" key="3">
    <source>
        <dbReference type="Proteomes" id="UP000286100"/>
    </source>
</evidence>
<accession>A0A418WKV7</accession>
<dbReference type="GO" id="GO:0032259">
    <property type="term" value="P:methylation"/>
    <property type="evidence" value="ECO:0007669"/>
    <property type="project" value="UniProtKB-KW"/>
</dbReference>
<name>A0A418WKV7_9SPHN</name>
<keyword evidence="2" id="KW-0808">Transferase</keyword>
<sequence>MRTSPNSMRPMPIVEYPMASHSVLTLTSRRKSGVHAEIARAYDSAGVHYLTYADGPGRDLFDFGGRYSYGDRRIWTAIEARLVALAEAGCETLRVLDVGCGPGTWLRRVVARAWALGIPQIEARGFDISGEQIAIARMRANDLRDYAGLRLRFETADMTDPLPEATGSVDLCLCLNGVLNHVEMEHQPAVSAELARVTRGALLVSVRTVGSQPSIFVDHVERAITFRQDHRTNRLAIDLADGQHIEFSSHLFAAHELDMLFAPHIGITRLCGLDLFHSRFAPDPRWNPEEGAEADPFHADLEKLEHAYSTDPHFIDHATHLLMLAEPHSAAER</sequence>
<dbReference type="GO" id="GO:0008168">
    <property type="term" value="F:methyltransferase activity"/>
    <property type="evidence" value="ECO:0007669"/>
    <property type="project" value="UniProtKB-KW"/>
</dbReference>
<gene>
    <name evidence="2" type="ORF">D3876_10115</name>
</gene>
<dbReference type="InterPro" id="IPR041698">
    <property type="entry name" value="Methyltransf_25"/>
</dbReference>
<protein>
    <submittedName>
        <fullName evidence="2">Class I SAM-dependent methyltransferase</fullName>
    </submittedName>
</protein>
<dbReference type="SUPFAM" id="SSF53335">
    <property type="entry name" value="S-adenosyl-L-methionine-dependent methyltransferases"/>
    <property type="match status" value="1"/>
</dbReference>
<proteinExistence type="predicted"/>
<reference evidence="2 3" key="1">
    <citation type="submission" date="2018-09" db="EMBL/GenBank/DDBJ databases">
        <authorList>
            <person name="Zhu H."/>
        </authorList>
    </citation>
    <scope>NUCLEOTIDE SEQUENCE [LARGE SCALE GENOMIC DNA]</scope>
    <source>
        <strain evidence="2 3">K2R01-6</strain>
    </source>
</reference>
<dbReference type="Pfam" id="PF13649">
    <property type="entry name" value="Methyltransf_25"/>
    <property type="match status" value="1"/>
</dbReference>
<dbReference type="CDD" id="cd02440">
    <property type="entry name" value="AdoMet_MTases"/>
    <property type="match status" value="1"/>
</dbReference>
<dbReference type="AlphaFoldDB" id="A0A418WKV7"/>
<dbReference type="Proteomes" id="UP000286100">
    <property type="component" value="Unassembled WGS sequence"/>
</dbReference>
<feature type="domain" description="Methyltransferase" evidence="1">
    <location>
        <begin position="95"/>
        <end position="199"/>
    </location>
</feature>
<comment type="caution">
    <text evidence="2">The sequence shown here is derived from an EMBL/GenBank/DDBJ whole genome shotgun (WGS) entry which is preliminary data.</text>
</comment>